<reference evidence="1 2" key="1">
    <citation type="submission" date="2010-04" db="EMBL/GenBank/DDBJ databases">
        <authorList>
            <person name="Weinstock G."/>
            <person name="Sodergren E."/>
            <person name="Clifton S."/>
            <person name="Fulton L."/>
            <person name="Fulton B."/>
            <person name="Courtney L."/>
            <person name="Fronick C."/>
            <person name="Harrison M."/>
            <person name="Strong C."/>
            <person name="Farmer C."/>
            <person name="Delahaunty K."/>
            <person name="Markovic C."/>
            <person name="Hall O."/>
            <person name="Minx P."/>
            <person name="Tomlinson C."/>
            <person name="Mitreva M."/>
            <person name="Hou S."/>
            <person name="Wollam A."/>
            <person name="Pepin K.H."/>
            <person name="Johnson M."/>
            <person name="Bhonagiri V."/>
            <person name="Zhang X."/>
            <person name="Suruliraj S."/>
            <person name="Warren W."/>
            <person name="Chinwalla A."/>
            <person name="Mardis E.R."/>
            <person name="Wilson R.K."/>
        </authorList>
    </citation>
    <scope>NUCLEOTIDE SEQUENCE [LARGE SCALE GENOMIC DNA]</scope>
    <source>
        <strain evidence="1 2">DSM 20306</strain>
    </source>
</reference>
<organism evidence="1 2">
    <name type="scientific">Corynebacterium ammoniagenes DSM 20306</name>
    <dbReference type="NCBI Taxonomy" id="649754"/>
    <lineage>
        <taxon>Bacteria</taxon>
        <taxon>Bacillati</taxon>
        <taxon>Actinomycetota</taxon>
        <taxon>Actinomycetes</taxon>
        <taxon>Mycobacteriales</taxon>
        <taxon>Corynebacteriaceae</taxon>
        <taxon>Corynebacterium</taxon>
    </lineage>
</organism>
<keyword evidence="2" id="KW-1185">Reference proteome</keyword>
<evidence type="ECO:0000313" key="2">
    <source>
        <dbReference type="Proteomes" id="UP000006015"/>
    </source>
</evidence>
<gene>
    <name evidence="1" type="ORF">HMPREF0281_00759</name>
</gene>
<dbReference type="RefSeq" id="WP_003846415.1">
    <property type="nucleotide sequence ID" value="NZ_CP009244.1"/>
</dbReference>
<dbReference type="EMBL" id="ADNS01000004">
    <property type="protein sequence ID" value="EFG82052.1"/>
    <property type="molecule type" value="Genomic_DNA"/>
</dbReference>
<evidence type="ECO:0000313" key="1">
    <source>
        <dbReference type="EMBL" id="EFG82052.1"/>
    </source>
</evidence>
<accession>A0ABN0AGM0</accession>
<proteinExistence type="predicted"/>
<comment type="caution">
    <text evidence="1">The sequence shown here is derived from an EMBL/GenBank/DDBJ whole genome shotgun (WGS) entry which is preliminary data.</text>
</comment>
<dbReference type="Proteomes" id="UP000006015">
    <property type="component" value="Unassembled WGS sequence"/>
</dbReference>
<name>A0ABN0AGM0_CORAM</name>
<protein>
    <submittedName>
        <fullName evidence="1">Uncharacterized protein</fullName>
    </submittedName>
</protein>
<sequence length="163" mass="17872">MCGACGIKPDWAGPVVAGPLRRRDIARCLNKLVTSVKVVDMPRGWMVTRPTGASTPTQTFDELIQALIPRARHNSWEQLEQSVLDIPAPLRVDDNQEPWPVSDINDAHATEVLTAVKHLPAHMKLAAFALGAHTCDFEGTVSATFGENQHLQAHPGHLRHHTS</sequence>